<dbReference type="InterPro" id="IPR002477">
    <property type="entry name" value="Peptidoglycan-bd-like"/>
</dbReference>
<accession>A0ABW8SNV2</accession>
<feature type="domain" description="Peptidoglycan binding-like" evidence="1">
    <location>
        <begin position="34"/>
        <end position="92"/>
    </location>
</feature>
<evidence type="ECO:0000313" key="3">
    <source>
        <dbReference type="Proteomes" id="UP001623660"/>
    </source>
</evidence>
<reference evidence="2 3" key="1">
    <citation type="submission" date="2024-11" db="EMBL/GenBank/DDBJ databases">
        <authorList>
            <person name="Heng Y.C."/>
            <person name="Lim A.C.H."/>
            <person name="Lee J.K.Y."/>
            <person name="Kittelmann S."/>
        </authorList>
    </citation>
    <scope>NUCLEOTIDE SEQUENCE [LARGE SCALE GENOMIC DNA]</scope>
    <source>
        <strain evidence="2 3">WILCCON 0269</strain>
    </source>
</reference>
<comment type="caution">
    <text evidence="2">The sequence shown here is derived from an EMBL/GenBank/DDBJ whole genome shotgun (WGS) entry which is preliminary data.</text>
</comment>
<protein>
    <submittedName>
        <fullName evidence="2">Peptidoglycan-binding protein</fullName>
    </submittedName>
</protein>
<dbReference type="InterPro" id="IPR036365">
    <property type="entry name" value="PGBD-like_sf"/>
</dbReference>
<evidence type="ECO:0000259" key="1">
    <source>
        <dbReference type="Pfam" id="PF01471"/>
    </source>
</evidence>
<dbReference type="Gene3D" id="1.10.101.10">
    <property type="entry name" value="PGBD-like superfamily/PGBD"/>
    <property type="match status" value="1"/>
</dbReference>
<keyword evidence="3" id="KW-1185">Reference proteome</keyword>
<dbReference type="EMBL" id="JBJHZX010000030">
    <property type="protein sequence ID" value="MFL0197413.1"/>
    <property type="molecule type" value="Genomic_DNA"/>
</dbReference>
<organism evidence="2 3">
    <name type="scientific">Candidatus Clostridium eludens</name>
    <dbReference type="NCBI Taxonomy" id="3381663"/>
    <lineage>
        <taxon>Bacteria</taxon>
        <taxon>Bacillati</taxon>
        <taxon>Bacillota</taxon>
        <taxon>Clostridia</taxon>
        <taxon>Eubacteriales</taxon>
        <taxon>Clostridiaceae</taxon>
        <taxon>Clostridium</taxon>
    </lineage>
</organism>
<name>A0ABW8SNV2_9CLOT</name>
<dbReference type="Pfam" id="PF01471">
    <property type="entry name" value="PG_binding_1"/>
    <property type="match status" value="1"/>
</dbReference>
<dbReference type="RefSeq" id="WP_406793519.1">
    <property type="nucleotide sequence ID" value="NZ_JBJHZX010000030.1"/>
</dbReference>
<gene>
    <name evidence="2" type="ORF">ACJDU8_17860</name>
</gene>
<proteinExistence type="predicted"/>
<dbReference type="SUPFAM" id="SSF47090">
    <property type="entry name" value="PGBD-like"/>
    <property type="match status" value="1"/>
</dbReference>
<dbReference type="Proteomes" id="UP001623660">
    <property type="component" value="Unassembled WGS sequence"/>
</dbReference>
<sequence>MFLISESSVTVFAATMYDDWSNNSLIGWNYTTQGGIVYAAQRILNSAGMSIKVPGFNVSDGYYGTNTYNAIYTYQSDYGLGTDGIIGANTWRSFQNHTYYTGSTGSIQNYRTQYNISAYAYFQKDYYNGWCIYNPSTDQYYLANGVHYTVRTYIPL</sequence>
<evidence type="ECO:0000313" key="2">
    <source>
        <dbReference type="EMBL" id="MFL0197413.1"/>
    </source>
</evidence>
<dbReference type="InterPro" id="IPR036366">
    <property type="entry name" value="PGBDSf"/>
</dbReference>